<gene>
    <name evidence="1" type="ORF">VNI00_014036</name>
</gene>
<organism evidence="1 2">
    <name type="scientific">Paramarasmius palmivorus</name>
    <dbReference type="NCBI Taxonomy" id="297713"/>
    <lineage>
        <taxon>Eukaryota</taxon>
        <taxon>Fungi</taxon>
        <taxon>Dikarya</taxon>
        <taxon>Basidiomycota</taxon>
        <taxon>Agaricomycotina</taxon>
        <taxon>Agaricomycetes</taxon>
        <taxon>Agaricomycetidae</taxon>
        <taxon>Agaricales</taxon>
        <taxon>Marasmiineae</taxon>
        <taxon>Marasmiaceae</taxon>
        <taxon>Paramarasmius</taxon>
    </lineage>
</organism>
<dbReference type="AlphaFoldDB" id="A0AAW0BUE0"/>
<dbReference type="EMBL" id="JAYKXP010000075">
    <property type="protein sequence ID" value="KAK7030451.1"/>
    <property type="molecule type" value="Genomic_DNA"/>
</dbReference>
<name>A0AAW0BUE0_9AGAR</name>
<dbReference type="Proteomes" id="UP001383192">
    <property type="component" value="Unassembled WGS sequence"/>
</dbReference>
<reference evidence="1 2" key="1">
    <citation type="submission" date="2024-01" db="EMBL/GenBank/DDBJ databases">
        <title>A draft genome for a cacao thread blight-causing isolate of Paramarasmius palmivorus.</title>
        <authorList>
            <person name="Baruah I.K."/>
            <person name="Bukari Y."/>
            <person name="Amoako-Attah I."/>
            <person name="Meinhardt L.W."/>
            <person name="Bailey B.A."/>
            <person name="Cohen S.P."/>
        </authorList>
    </citation>
    <scope>NUCLEOTIDE SEQUENCE [LARGE SCALE GENOMIC DNA]</scope>
    <source>
        <strain evidence="1 2">GH-12</strain>
    </source>
</reference>
<protein>
    <submittedName>
        <fullName evidence="1">Uncharacterized protein</fullName>
    </submittedName>
</protein>
<evidence type="ECO:0000313" key="2">
    <source>
        <dbReference type="Proteomes" id="UP001383192"/>
    </source>
</evidence>
<accession>A0AAW0BUE0</accession>
<keyword evidence="2" id="KW-1185">Reference proteome</keyword>
<evidence type="ECO:0000313" key="1">
    <source>
        <dbReference type="EMBL" id="KAK7030451.1"/>
    </source>
</evidence>
<comment type="caution">
    <text evidence="1">The sequence shown here is derived from an EMBL/GenBank/DDBJ whole genome shotgun (WGS) entry which is preliminary data.</text>
</comment>
<sequence>MDHQRCRKCDEVHPCACKLVECIEPSCGMVFFAVGTDLSYKRCARCRQKKRGEQPEESDLTGWKRLKSMAGDDSQWDEEYQTAYEMYRNLNAAHKQKNIWFSGYYSIVADPGICGFKRALLVAKNVRKLGLINFEYDTSLSFPRRIKCR</sequence>
<proteinExistence type="predicted"/>